<organism evidence="15 18">
    <name type="scientific">Helicobacter muridarum</name>
    <dbReference type="NCBI Taxonomy" id="216"/>
    <lineage>
        <taxon>Bacteria</taxon>
        <taxon>Pseudomonadati</taxon>
        <taxon>Campylobacterota</taxon>
        <taxon>Epsilonproteobacteria</taxon>
        <taxon>Campylobacterales</taxon>
        <taxon>Helicobacteraceae</taxon>
        <taxon>Helicobacter</taxon>
    </lineage>
</organism>
<evidence type="ECO:0000256" key="7">
    <source>
        <dbReference type="ARBA" id="ARBA00022741"/>
    </source>
</evidence>
<comment type="catalytic activity">
    <reaction evidence="10 11 12">
        <text>adenosine(37) in tRNA + dimethylallyl diphosphate = N(6)-dimethylallyladenosine(37) in tRNA + diphosphate</text>
        <dbReference type="Rhea" id="RHEA:26482"/>
        <dbReference type="Rhea" id="RHEA-COMP:10162"/>
        <dbReference type="Rhea" id="RHEA-COMP:10375"/>
        <dbReference type="ChEBI" id="CHEBI:33019"/>
        <dbReference type="ChEBI" id="CHEBI:57623"/>
        <dbReference type="ChEBI" id="CHEBI:74411"/>
        <dbReference type="ChEBI" id="CHEBI:74415"/>
        <dbReference type="EC" id="2.5.1.75"/>
    </reaction>
</comment>
<evidence type="ECO:0000313" key="16">
    <source>
        <dbReference type="EMBL" id="TLD98813.1"/>
    </source>
</evidence>
<evidence type="ECO:0000256" key="2">
    <source>
        <dbReference type="ARBA" id="ARBA00003213"/>
    </source>
</evidence>
<evidence type="ECO:0000256" key="13">
    <source>
        <dbReference type="RuleBase" id="RU003784"/>
    </source>
</evidence>
<accession>A0A377PU21</accession>
<comment type="similarity">
    <text evidence="3 11 14">Belongs to the IPP transferase family.</text>
</comment>
<evidence type="ECO:0000256" key="3">
    <source>
        <dbReference type="ARBA" id="ARBA00005842"/>
    </source>
</evidence>
<evidence type="ECO:0000256" key="14">
    <source>
        <dbReference type="RuleBase" id="RU003785"/>
    </source>
</evidence>
<keyword evidence="7 11" id="KW-0547">Nucleotide-binding</keyword>
<dbReference type="RefSeq" id="WP_052089544.1">
    <property type="nucleotide sequence ID" value="NZ_FZML01000041.1"/>
</dbReference>
<dbReference type="InterPro" id="IPR027417">
    <property type="entry name" value="P-loop_NTPase"/>
</dbReference>
<dbReference type="Gene3D" id="1.10.20.140">
    <property type="match status" value="1"/>
</dbReference>
<evidence type="ECO:0000256" key="1">
    <source>
        <dbReference type="ARBA" id="ARBA00001946"/>
    </source>
</evidence>
<dbReference type="GO" id="GO:0006400">
    <property type="term" value="P:tRNA modification"/>
    <property type="evidence" value="ECO:0007669"/>
    <property type="project" value="TreeGrafter"/>
</dbReference>
<comment type="function">
    <text evidence="2 11 13">Catalyzes the transfer of a dimethylallyl group onto the adenine at position 37 in tRNAs that read codons beginning with uridine, leading to the formation of N6-(dimethylallyl)adenosine (i(6)A).</text>
</comment>
<keyword evidence="5 11" id="KW-0808">Transferase</keyword>
<keyword evidence="8 11" id="KW-0067">ATP-binding</keyword>
<comment type="subunit">
    <text evidence="4 11">Monomer.</text>
</comment>
<evidence type="ECO:0000256" key="10">
    <source>
        <dbReference type="ARBA" id="ARBA00049563"/>
    </source>
</evidence>
<comment type="caution">
    <text evidence="11">Lacks conserved residue(s) required for the propagation of feature annotation.</text>
</comment>
<dbReference type="Gene3D" id="3.40.50.300">
    <property type="entry name" value="P-loop containing nucleotide triphosphate hydrolases"/>
    <property type="match status" value="1"/>
</dbReference>
<dbReference type="AlphaFoldDB" id="A0A377PU21"/>
<evidence type="ECO:0000313" key="17">
    <source>
        <dbReference type="Proteomes" id="UP000029922"/>
    </source>
</evidence>
<dbReference type="GO" id="GO:0052381">
    <property type="term" value="F:tRNA dimethylallyltransferase activity"/>
    <property type="evidence" value="ECO:0007669"/>
    <property type="project" value="UniProtKB-UniRule"/>
</dbReference>
<proteinExistence type="inferred from homology"/>
<keyword evidence="9 11" id="KW-0460">Magnesium</keyword>
<keyword evidence="6 11" id="KW-0819">tRNA processing</keyword>
<evidence type="ECO:0000256" key="5">
    <source>
        <dbReference type="ARBA" id="ARBA00022679"/>
    </source>
</evidence>
<sequence length="328" mass="37066">MNLESNSLTDKLAYNPKIIALVGSTCSGKTQLALHIARKIQAHIFSLDSLSIYKNINIASAKPSKKEREGIRHFALDVLSPDSKVNAGIFIDILHSAVEICRRDNKPLLIVGGSSFYLKSIINGLSPKPNLDNSQNALFVELKAKPIKQQYEFLCNIDSRYASNIKPTDSYRILRGLEIFALSNQPPSLFFKLNPPKPFPLPIICYNLLLDKDILHKTIELRTSNMLKNGIICEAQTLLRLYGDNIQPFKSIGLKECLQFLQGKININELESLINIHTKQLAKRQRVFNKTQFHHMIQGDSKIILESILDDFFQNSNEISKVFSKSKS</sequence>
<evidence type="ECO:0000256" key="4">
    <source>
        <dbReference type="ARBA" id="ARBA00011245"/>
    </source>
</evidence>
<gene>
    <name evidence="11 15" type="primary">miaA</name>
    <name evidence="16" type="ORF">LS73_008300</name>
    <name evidence="15" type="ORF">NCTC12714_00579</name>
</gene>
<dbReference type="InterPro" id="IPR018022">
    <property type="entry name" value="IPT"/>
</dbReference>
<reference evidence="15 18" key="2">
    <citation type="submission" date="2018-06" db="EMBL/GenBank/DDBJ databases">
        <authorList>
            <consortium name="Pathogen Informatics"/>
            <person name="Doyle S."/>
        </authorList>
    </citation>
    <scope>NUCLEOTIDE SEQUENCE [LARGE SCALE GENOMIC DNA]</scope>
    <source>
        <strain evidence="15 18">NCTC12714</strain>
    </source>
</reference>
<evidence type="ECO:0000256" key="6">
    <source>
        <dbReference type="ARBA" id="ARBA00022694"/>
    </source>
</evidence>
<evidence type="ECO:0000256" key="8">
    <source>
        <dbReference type="ARBA" id="ARBA00022840"/>
    </source>
</evidence>
<dbReference type="NCBIfam" id="TIGR00174">
    <property type="entry name" value="miaA"/>
    <property type="match status" value="1"/>
</dbReference>
<reference evidence="16 17" key="1">
    <citation type="journal article" date="2014" name="Genome Announc.">
        <title>Draft genome sequences of eight enterohepatic helicobacter species isolated from both laboratory and wild rodents.</title>
        <authorList>
            <person name="Sheh A."/>
            <person name="Shen Z."/>
            <person name="Fox J.G."/>
        </authorList>
    </citation>
    <scope>NUCLEOTIDE SEQUENCE [LARGE SCALE GENOMIC DNA]</scope>
    <source>
        <strain evidence="16 17">ST1</strain>
    </source>
</reference>
<comment type="cofactor">
    <cofactor evidence="1 11">
        <name>Mg(2+)</name>
        <dbReference type="ChEBI" id="CHEBI:18420"/>
    </cofactor>
</comment>
<keyword evidence="18" id="KW-1185">Reference proteome</keyword>
<evidence type="ECO:0000313" key="18">
    <source>
        <dbReference type="Proteomes" id="UP000255139"/>
    </source>
</evidence>
<evidence type="ECO:0000256" key="11">
    <source>
        <dbReference type="HAMAP-Rule" id="MF_00185"/>
    </source>
</evidence>
<protein>
    <recommendedName>
        <fullName evidence="11">tRNA dimethylallyltransferase</fullName>
        <ecNumber evidence="11">2.5.1.75</ecNumber>
    </recommendedName>
    <alternativeName>
        <fullName evidence="11">Dimethylallyl diphosphate:tRNA dimethylallyltransferase</fullName>
        <shortName evidence="11">DMAPP:tRNA dimethylallyltransferase</shortName>
        <shortName evidence="11">DMATase</shortName>
    </alternativeName>
    <alternativeName>
        <fullName evidence="11">Isopentenyl-diphosphate:tRNA isopentenyltransferase</fullName>
        <shortName evidence="11">IPP transferase</shortName>
        <shortName evidence="11">IPPT</shortName>
        <shortName evidence="11">IPTase</shortName>
    </alternativeName>
</protein>
<dbReference type="PANTHER" id="PTHR11088">
    <property type="entry name" value="TRNA DIMETHYLALLYLTRANSFERASE"/>
    <property type="match status" value="1"/>
</dbReference>
<evidence type="ECO:0000313" key="15">
    <source>
        <dbReference type="EMBL" id="STQ85791.1"/>
    </source>
</evidence>
<dbReference type="PANTHER" id="PTHR11088:SF60">
    <property type="entry name" value="TRNA DIMETHYLALLYLTRANSFERASE"/>
    <property type="match status" value="1"/>
</dbReference>
<feature type="binding site" evidence="11">
    <location>
        <begin position="25"/>
        <end position="30"/>
    </location>
    <ligand>
        <name>substrate</name>
    </ligand>
</feature>
<dbReference type="OrthoDB" id="9776390at2"/>
<evidence type="ECO:0000256" key="9">
    <source>
        <dbReference type="ARBA" id="ARBA00022842"/>
    </source>
</evidence>
<dbReference type="InterPro" id="IPR039657">
    <property type="entry name" value="Dimethylallyltransferase"/>
</dbReference>
<evidence type="ECO:0000256" key="12">
    <source>
        <dbReference type="RuleBase" id="RU003783"/>
    </source>
</evidence>
<dbReference type="Pfam" id="PF01715">
    <property type="entry name" value="IPPT"/>
    <property type="match status" value="1"/>
</dbReference>
<dbReference type="HAMAP" id="MF_00185">
    <property type="entry name" value="IPP_trans"/>
    <property type="match status" value="1"/>
</dbReference>
<dbReference type="SUPFAM" id="SSF52540">
    <property type="entry name" value="P-loop containing nucleoside triphosphate hydrolases"/>
    <property type="match status" value="1"/>
</dbReference>
<dbReference type="EC" id="2.5.1.75" evidence="11"/>
<dbReference type="EMBL" id="JRPD02000023">
    <property type="protein sequence ID" value="TLD98813.1"/>
    <property type="molecule type" value="Genomic_DNA"/>
</dbReference>
<feature type="binding site" evidence="11">
    <location>
        <begin position="23"/>
        <end position="30"/>
    </location>
    <ligand>
        <name>ATP</name>
        <dbReference type="ChEBI" id="CHEBI:30616"/>
    </ligand>
</feature>
<name>A0A377PU21_9HELI</name>
<dbReference type="GO" id="GO:0005524">
    <property type="term" value="F:ATP binding"/>
    <property type="evidence" value="ECO:0007669"/>
    <property type="project" value="UniProtKB-UniRule"/>
</dbReference>
<dbReference type="Proteomes" id="UP000255139">
    <property type="component" value="Unassembled WGS sequence"/>
</dbReference>
<dbReference type="Proteomes" id="UP000029922">
    <property type="component" value="Unassembled WGS sequence"/>
</dbReference>
<feature type="region of interest" description="Interaction with substrate tRNA" evidence="11">
    <location>
        <begin position="48"/>
        <end position="51"/>
    </location>
</feature>
<feature type="site" description="Interaction with substrate tRNA" evidence="11">
    <location>
        <position position="114"/>
    </location>
</feature>
<dbReference type="EMBL" id="UGJE01000002">
    <property type="protein sequence ID" value="STQ85791.1"/>
    <property type="molecule type" value="Genomic_DNA"/>
</dbReference>